<organism evidence="2 3">
    <name type="scientific">Brachionus plicatilis</name>
    <name type="common">Marine rotifer</name>
    <name type="synonym">Brachionus muelleri</name>
    <dbReference type="NCBI Taxonomy" id="10195"/>
    <lineage>
        <taxon>Eukaryota</taxon>
        <taxon>Metazoa</taxon>
        <taxon>Spiralia</taxon>
        <taxon>Gnathifera</taxon>
        <taxon>Rotifera</taxon>
        <taxon>Eurotatoria</taxon>
        <taxon>Monogononta</taxon>
        <taxon>Pseudotrocha</taxon>
        <taxon>Ploima</taxon>
        <taxon>Brachionidae</taxon>
        <taxon>Brachionus</taxon>
    </lineage>
</organism>
<dbReference type="Proteomes" id="UP000276133">
    <property type="component" value="Unassembled WGS sequence"/>
</dbReference>
<feature type="transmembrane region" description="Helical" evidence="1">
    <location>
        <begin position="6"/>
        <end position="24"/>
    </location>
</feature>
<dbReference type="EMBL" id="REGN01007433">
    <property type="protein sequence ID" value="RNA06323.1"/>
    <property type="molecule type" value="Genomic_DNA"/>
</dbReference>
<comment type="caution">
    <text evidence="2">The sequence shown here is derived from an EMBL/GenBank/DDBJ whole genome shotgun (WGS) entry which is preliminary data.</text>
</comment>
<gene>
    <name evidence="2" type="ORF">BpHYR1_015244</name>
</gene>
<name>A0A3M7Q4U6_BRAPC</name>
<protein>
    <submittedName>
        <fullName evidence="2">Uncharacterized protein</fullName>
    </submittedName>
</protein>
<evidence type="ECO:0000313" key="3">
    <source>
        <dbReference type="Proteomes" id="UP000276133"/>
    </source>
</evidence>
<dbReference type="AlphaFoldDB" id="A0A3M7Q4U6"/>
<keyword evidence="1" id="KW-0472">Membrane</keyword>
<keyword evidence="1" id="KW-1133">Transmembrane helix</keyword>
<reference evidence="2 3" key="1">
    <citation type="journal article" date="2018" name="Sci. Rep.">
        <title>Genomic signatures of local adaptation to the degree of environmental predictability in rotifers.</title>
        <authorList>
            <person name="Franch-Gras L."/>
            <person name="Hahn C."/>
            <person name="Garcia-Roger E.M."/>
            <person name="Carmona M.J."/>
            <person name="Serra M."/>
            <person name="Gomez A."/>
        </authorList>
    </citation>
    <scope>NUCLEOTIDE SEQUENCE [LARGE SCALE GENOMIC DNA]</scope>
    <source>
        <strain evidence="2">HYR1</strain>
    </source>
</reference>
<proteinExistence type="predicted"/>
<keyword evidence="3" id="KW-1185">Reference proteome</keyword>
<accession>A0A3M7Q4U6</accession>
<evidence type="ECO:0000313" key="2">
    <source>
        <dbReference type="EMBL" id="RNA06323.1"/>
    </source>
</evidence>
<keyword evidence="1" id="KW-0812">Transmembrane</keyword>
<evidence type="ECO:0000256" key="1">
    <source>
        <dbReference type="SAM" id="Phobius"/>
    </source>
</evidence>
<sequence>MRLNSDAFIVNNFILICIHSHLIIKIQLDRLMKKNSLDVAQCVTGRISRIYNQFCGFVDFTKADRTLLGTFDNQKWCKGVMTGDDDERQTLL</sequence>